<sequence length="81" mass="9182">MALQIATATEEQTSVSNFINEQITLINTDAQSVTSTTQSNQQTVDNLADIVENLESYIYEFTLATPTPTPYKEYFYEQYSI</sequence>
<dbReference type="RefSeq" id="WP_064385076.1">
    <property type="nucleotide sequence ID" value="NZ_LVCM01000008.1"/>
</dbReference>
<name>A0ABR5VW04_9GAMM</name>
<dbReference type="EMBL" id="LVCM01000008">
    <property type="protein sequence ID" value="KYL34751.1"/>
    <property type="molecule type" value="Genomic_DNA"/>
</dbReference>
<gene>
    <name evidence="1" type="ORF">A2I98_09495</name>
</gene>
<organism evidence="1 2">
    <name type="scientific">Pseudoalteromonas agarivorans</name>
    <dbReference type="NCBI Taxonomy" id="176102"/>
    <lineage>
        <taxon>Bacteria</taxon>
        <taxon>Pseudomonadati</taxon>
        <taxon>Pseudomonadota</taxon>
        <taxon>Gammaproteobacteria</taxon>
        <taxon>Alteromonadales</taxon>
        <taxon>Pseudoalteromonadaceae</taxon>
        <taxon>Pseudoalteromonas</taxon>
    </lineage>
</organism>
<protein>
    <recommendedName>
        <fullName evidence="3">Methyl-accepting chemotaxis protein</fullName>
    </recommendedName>
</protein>
<dbReference type="SUPFAM" id="SSF58104">
    <property type="entry name" value="Methyl-accepting chemotaxis protein (MCP) signaling domain"/>
    <property type="match status" value="1"/>
</dbReference>
<proteinExistence type="predicted"/>
<reference evidence="1 2" key="1">
    <citation type="submission" date="2016-03" db="EMBL/GenBank/DDBJ databases">
        <authorList>
            <person name="Zhang H."/>
            <person name="Liu R."/>
            <person name="Wang M."/>
            <person name="Wang H."/>
            <person name="Wang L."/>
            <person name="Song L."/>
        </authorList>
    </citation>
    <scope>NUCLEOTIDE SEQUENCE [LARGE SCALE GENOMIC DNA]</scope>
    <source>
        <strain evidence="1 2">DSM 16098</strain>
    </source>
</reference>
<evidence type="ECO:0008006" key="3">
    <source>
        <dbReference type="Google" id="ProtNLM"/>
    </source>
</evidence>
<comment type="caution">
    <text evidence="1">The sequence shown here is derived from an EMBL/GenBank/DDBJ whole genome shotgun (WGS) entry which is preliminary data.</text>
</comment>
<evidence type="ECO:0000313" key="1">
    <source>
        <dbReference type="EMBL" id="KYL34751.1"/>
    </source>
</evidence>
<accession>A0ABR5VW04</accession>
<evidence type="ECO:0000313" key="2">
    <source>
        <dbReference type="Proteomes" id="UP000075621"/>
    </source>
</evidence>
<dbReference type="Proteomes" id="UP000075621">
    <property type="component" value="Unassembled WGS sequence"/>
</dbReference>